<evidence type="ECO:0000313" key="1">
    <source>
        <dbReference type="EMBL" id="GAN37997.1"/>
    </source>
</evidence>
<sequence length="76" mass="7314">MAGAGVGFVWTADRGEAVGAMTGDAGVSTGTVTLTLSVATGAVFGVAVGVADTIDAAWLSDAAFEWSAGFVEGAST</sequence>
<organism evidence="1 2">
    <name type="scientific">Lacticaseibacillus paracasei NRIC 0644</name>
    <dbReference type="NCBI Taxonomy" id="1435038"/>
    <lineage>
        <taxon>Bacteria</taxon>
        <taxon>Bacillati</taxon>
        <taxon>Bacillota</taxon>
        <taxon>Bacilli</taxon>
        <taxon>Lactobacillales</taxon>
        <taxon>Lactobacillaceae</taxon>
        <taxon>Lacticaseibacillus</taxon>
    </lineage>
</organism>
<accession>A0A0C9QDZ3</accession>
<comment type="caution">
    <text evidence="1">The sequence shown here is derived from an EMBL/GenBank/DDBJ whole genome shotgun (WGS) entry which is preliminary data.</text>
</comment>
<dbReference type="Proteomes" id="UP000032552">
    <property type="component" value="Unassembled WGS sequence"/>
</dbReference>
<gene>
    <name evidence="1" type="ORF">LC0644_2586</name>
</gene>
<dbReference type="AlphaFoldDB" id="A0A0C9QDZ3"/>
<evidence type="ECO:0000313" key="2">
    <source>
        <dbReference type="Proteomes" id="UP000032552"/>
    </source>
</evidence>
<protein>
    <submittedName>
        <fullName evidence="1">Uncharacterized protein</fullName>
    </submittedName>
</protein>
<reference evidence="2" key="1">
    <citation type="submission" date="2014-05" db="EMBL/GenBank/DDBJ databases">
        <title>Whole genome sequencing of Lactobacillus casei NRIC0644.</title>
        <authorList>
            <person name="Atarashi H."/>
            <person name="Yoshida Y."/>
            <person name="Fujimura S."/>
            <person name="Tanaka N."/>
            <person name="Shiwa Y."/>
            <person name="Yoshikawa H."/>
            <person name="Okada S."/>
            <person name="Nakagawa J."/>
        </authorList>
    </citation>
    <scope>NUCLEOTIDE SEQUENCE [LARGE SCALE GENOMIC DNA]</scope>
    <source>
        <strain evidence="2">NRIC0644</strain>
    </source>
</reference>
<dbReference type="EMBL" id="BAYM01000389">
    <property type="protein sequence ID" value="GAN37997.1"/>
    <property type="molecule type" value="Genomic_DNA"/>
</dbReference>
<proteinExistence type="predicted"/>
<name>A0A0C9QDZ3_LACPA</name>